<dbReference type="GO" id="GO:0003924">
    <property type="term" value="F:GTPase activity"/>
    <property type="evidence" value="ECO:0007669"/>
    <property type="project" value="TreeGrafter"/>
</dbReference>
<keyword evidence="3 5" id="KW-0378">Hydrolase</keyword>
<dbReference type="Proteomes" id="UP000287651">
    <property type="component" value="Unassembled WGS sequence"/>
</dbReference>
<evidence type="ECO:0000313" key="6">
    <source>
        <dbReference type="EMBL" id="RRT34766.1"/>
    </source>
</evidence>
<comment type="subunit">
    <text evidence="5">Binds to RNA polymerase II (RNAPII).</text>
</comment>
<dbReference type="EMBL" id="AMZH03026107">
    <property type="protein sequence ID" value="RRT34766.1"/>
    <property type="molecule type" value="Genomic_DNA"/>
</dbReference>
<accession>A0A426X5K6</accession>
<keyword evidence="4 5" id="KW-0342">GTP-binding</keyword>
<proteinExistence type="inferred from homology"/>
<name>A0A426X5K6_ENSVE</name>
<dbReference type="InterPro" id="IPR004130">
    <property type="entry name" value="Gpn"/>
</dbReference>
<dbReference type="PANTHER" id="PTHR21231">
    <property type="entry name" value="XPA-BINDING PROTEIN 1-RELATED"/>
    <property type="match status" value="1"/>
</dbReference>
<comment type="caution">
    <text evidence="6">The sequence shown here is derived from an EMBL/GenBank/DDBJ whole genome shotgun (WGS) entry which is preliminary data.</text>
</comment>
<comment type="similarity">
    <text evidence="1 5">Belongs to the GPN-loop GTPase family.</text>
</comment>
<reference evidence="6 7" key="1">
    <citation type="journal article" date="2014" name="Agronomy (Basel)">
        <title>A Draft Genome Sequence for Ensete ventricosum, the Drought-Tolerant Tree Against Hunger.</title>
        <authorList>
            <person name="Harrison J."/>
            <person name="Moore K.A."/>
            <person name="Paszkiewicz K."/>
            <person name="Jones T."/>
            <person name="Grant M."/>
            <person name="Ambacheew D."/>
            <person name="Muzemil S."/>
            <person name="Studholme D.J."/>
        </authorList>
    </citation>
    <scope>NUCLEOTIDE SEQUENCE [LARGE SCALE GENOMIC DNA]</scope>
</reference>
<dbReference type="PANTHER" id="PTHR21231:SF7">
    <property type="entry name" value="GPN-LOOP GTPASE 3"/>
    <property type="match status" value="1"/>
</dbReference>
<dbReference type="Pfam" id="PF03029">
    <property type="entry name" value="ATP_bind_1"/>
    <property type="match status" value="1"/>
</dbReference>
<sequence>QIELFTHVPVLRNFVDHLKGKNFNLCAVYLLDSQVCPDYLKAKILLSELNKHMAPRFANLNKALAELIDDYNMVNFIPLNLRKESSYRFYLHPKLSLPAHDQTCLRLIFVQAWANLKNTDHLLSFFFFSVLLCSIQYVLSCIDNCIQYGEDSDVKIKDFDPDEDD</sequence>
<evidence type="ECO:0000256" key="3">
    <source>
        <dbReference type="ARBA" id="ARBA00022801"/>
    </source>
</evidence>
<organism evidence="6 7">
    <name type="scientific">Ensete ventricosum</name>
    <name type="common">Abyssinian banana</name>
    <name type="synonym">Musa ensete</name>
    <dbReference type="NCBI Taxonomy" id="4639"/>
    <lineage>
        <taxon>Eukaryota</taxon>
        <taxon>Viridiplantae</taxon>
        <taxon>Streptophyta</taxon>
        <taxon>Embryophyta</taxon>
        <taxon>Tracheophyta</taxon>
        <taxon>Spermatophyta</taxon>
        <taxon>Magnoliopsida</taxon>
        <taxon>Liliopsida</taxon>
        <taxon>Zingiberales</taxon>
        <taxon>Musaceae</taxon>
        <taxon>Ensete</taxon>
    </lineage>
</organism>
<protein>
    <recommendedName>
        <fullName evidence="5">GPN-loop GTPase 3</fullName>
    </recommendedName>
</protein>
<dbReference type="AlphaFoldDB" id="A0A426X5K6"/>
<gene>
    <name evidence="6" type="ORF">B296_00045980</name>
</gene>
<dbReference type="InterPro" id="IPR027417">
    <property type="entry name" value="P-loop_NTPase"/>
</dbReference>
<feature type="non-terminal residue" evidence="6">
    <location>
        <position position="1"/>
    </location>
</feature>
<comment type="function">
    <text evidence="5">Small GTPase required for proper nuclear import of RNA polymerase II and III (RNAPII and RNAPIII). May act at an RNAP assembly step prior to nuclear import.</text>
</comment>
<evidence type="ECO:0000256" key="4">
    <source>
        <dbReference type="ARBA" id="ARBA00023134"/>
    </source>
</evidence>
<evidence type="ECO:0000256" key="1">
    <source>
        <dbReference type="ARBA" id="ARBA00005290"/>
    </source>
</evidence>
<dbReference type="GO" id="GO:0005525">
    <property type="term" value="F:GTP binding"/>
    <property type="evidence" value="ECO:0007669"/>
    <property type="project" value="UniProtKB-KW"/>
</dbReference>
<keyword evidence="2 5" id="KW-0547">Nucleotide-binding</keyword>
<evidence type="ECO:0000256" key="2">
    <source>
        <dbReference type="ARBA" id="ARBA00022741"/>
    </source>
</evidence>
<evidence type="ECO:0000313" key="7">
    <source>
        <dbReference type="Proteomes" id="UP000287651"/>
    </source>
</evidence>
<dbReference type="Gene3D" id="3.40.50.300">
    <property type="entry name" value="P-loop containing nucleotide triphosphate hydrolases"/>
    <property type="match status" value="1"/>
</dbReference>
<evidence type="ECO:0000256" key="5">
    <source>
        <dbReference type="RuleBase" id="RU365059"/>
    </source>
</evidence>